<reference evidence="1 2" key="1">
    <citation type="submission" date="2021-06" db="EMBL/GenBank/DDBJ databases">
        <title>Caerostris darwini draft genome.</title>
        <authorList>
            <person name="Kono N."/>
            <person name="Arakawa K."/>
        </authorList>
    </citation>
    <scope>NUCLEOTIDE SEQUENCE [LARGE SCALE GENOMIC DNA]</scope>
</reference>
<dbReference type="AlphaFoldDB" id="A0AAV4S2H3"/>
<gene>
    <name evidence="1" type="ORF">CDAR_12421</name>
</gene>
<proteinExistence type="predicted"/>
<evidence type="ECO:0000313" key="2">
    <source>
        <dbReference type="Proteomes" id="UP001054837"/>
    </source>
</evidence>
<sequence length="72" mass="8371">ECEIPFSHRVLGVHHRNPATLYQYLKPFMNNTVKDKCEIPLSHRVLGVHHRNPATLHQYLKAVCEEHCEGQV</sequence>
<protein>
    <submittedName>
        <fullName evidence="1">Uncharacterized protein</fullName>
    </submittedName>
</protein>
<feature type="non-terminal residue" evidence="1">
    <location>
        <position position="1"/>
    </location>
</feature>
<name>A0AAV4S2H3_9ARAC</name>
<accession>A0AAV4S2H3</accession>
<dbReference type="EMBL" id="BPLQ01006921">
    <property type="protein sequence ID" value="GIY26238.1"/>
    <property type="molecule type" value="Genomic_DNA"/>
</dbReference>
<evidence type="ECO:0000313" key="1">
    <source>
        <dbReference type="EMBL" id="GIY26238.1"/>
    </source>
</evidence>
<organism evidence="1 2">
    <name type="scientific">Caerostris darwini</name>
    <dbReference type="NCBI Taxonomy" id="1538125"/>
    <lineage>
        <taxon>Eukaryota</taxon>
        <taxon>Metazoa</taxon>
        <taxon>Ecdysozoa</taxon>
        <taxon>Arthropoda</taxon>
        <taxon>Chelicerata</taxon>
        <taxon>Arachnida</taxon>
        <taxon>Araneae</taxon>
        <taxon>Araneomorphae</taxon>
        <taxon>Entelegynae</taxon>
        <taxon>Araneoidea</taxon>
        <taxon>Araneidae</taxon>
        <taxon>Caerostris</taxon>
    </lineage>
</organism>
<dbReference type="Proteomes" id="UP001054837">
    <property type="component" value="Unassembled WGS sequence"/>
</dbReference>
<comment type="caution">
    <text evidence="1">The sequence shown here is derived from an EMBL/GenBank/DDBJ whole genome shotgun (WGS) entry which is preliminary data.</text>
</comment>
<keyword evidence="2" id="KW-1185">Reference proteome</keyword>